<proteinExistence type="predicted"/>
<organism evidence="1">
    <name type="scientific">Arundo donax</name>
    <name type="common">Giant reed</name>
    <name type="synonym">Donax arundinaceus</name>
    <dbReference type="NCBI Taxonomy" id="35708"/>
    <lineage>
        <taxon>Eukaryota</taxon>
        <taxon>Viridiplantae</taxon>
        <taxon>Streptophyta</taxon>
        <taxon>Embryophyta</taxon>
        <taxon>Tracheophyta</taxon>
        <taxon>Spermatophyta</taxon>
        <taxon>Magnoliopsida</taxon>
        <taxon>Liliopsida</taxon>
        <taxon>Poales</taxon>
        <taxon>Poaceae</taxon>
        <taxon>PACMAD clade</taxon>
        <taxon>Arundinoideae</taxon>
        <taxon>Arundineae</taxon>
        <taxon>Arundo</taxon>
    </lineage>
</organism>
<reference evidence="1" key="1">
    <citation type="submission" date="2014-09" db="EMBL/GenBank/DDBJ databases">
        <authorList>
            <person name="Magalhaes I.L.F."/>
            <person name="Oliveira U."/>
            <person name="Santos F.R."/>
            <person name="Vidigal T.H.D.A."/>
            <person name="Brescovit A.D."/>
            <person name="Santos A.J."/>
        </authorList>
    </citation>
    <scope>NUCLEOTIDE SEQUENCE</scope>
    <source>
        <tissue evidence="1">Shoot tissue taken approximately 20 cm above the soil surface</tissue>
    </source>
</reference>
<reference evidence="1" key="2">
    <citation type="journal article" date="2015" name="Data Brief">
        <title>Shoot transcriptome of the giant reed, Arundo donax.</title>
        <authorList>
            <person name="Barrero R.A."/>
            <person name="Guerrero F.D."/>
            <person name="Moolhuijzen P."/>
            <person name="Goolsby J.A."/>
            <person name="Tidwell J."/>
            <person name="Bellgard S.E."/>
            <person name="Bellgard M.I."/>
        </authorList>
    </citation>
    <scope>NUCLEOTIDE SEQUENCE</scope>
    <source>
        <tissue evidence="1">Shoot tissue taken approximately 20 cm above the soil surface</tissue>
    </source>
</reference>
<accession>A0A0A9HFN5</accession>
<evidence type="ECO:0000313" key="1">
    <source>
        <dbReference type="EMBL" id="JAE35562.1"/>
    </source>
</evidence>
<sequence>MAAIRYPTKPP</sequence>
<protein>
    <submittedName>
        <fullName evidence="1">Uncharacterized protein</fullName>
    </submittedName>
</protein>
<dbReference type="EMBL" id="GBRH01162334">
    <property type="protein sequence ID" value="JAE35562.1"/>
    <property type="molecule type" value="Transcribed_RNA"/>
</dbReference>
<name>A0A0A9HFN5_ARUDO</name>